<dbReference type="AlphaFoldDB" id="A0A8J5CDA3"/>
<dbReference type="UniPathway" id="UPA00143"/>
<keyword evidence="7" id="KW-1185">Reference proteome</keyword>
<proteinExistence type="predicted"/>
<dbReference type="InterPro" id="IPR000210">
    <property type="entry name" value="BTB/POZ_dom"/>
</dbReference>
<accession>A0A8J5CDA3</accession>
<gene>
    <name evidence="6" type="ORF">ZIOFF_067031</name>
</gene>
<feature type="region of interest" description="Disordered" evidence="4">
    <location>
        <begin position="47"/>
        <end position="70"/>
    </location>
</feature>
<dbReference type="Pfam" id="PF25553">
    <property type="entry name" value="BTB-POZ_ANK-like"/>
    <property type="match status" value="1"/>
</dbReference>
<organism evidence="6 7">
    <name type="scientific">Zingiber officinale</name>
    <name type="common">Ginger</name>
    <name type="synonym">Amomum zingiber</name>
    <dbReference type="NCBI Taxonomy" id="94328"/>
    <lineage>
        <taxon>Eukaryota</taxon>
        <taxon>Viridiplantae</taxon>
        <taxon>Streptophyta</taxon>
        <taxon>Embryophyta</taxon>
        <taxon>Tracheophyta</taxon>
        <taxon>Spermatophyta</taxon>
        <taxon>Magnoliopsida</taxon>
        <taxon>Liliopsida</taxon>
        <taxon>Zingiberales</taxon>
        <taxon>Zingiberaceae</taxon>
        <taxon>Zingiber</taxon>
    </lineage>
</organism>
<dbReference type="GO" id="GO:0016567">
    <property type="term" value="P:protein ubiquitination"/>
    <property type="evidence" value="ECO:0007669"/>
    <property type="project" value="UniProtKB-UniPathway"/>
</dbReference>
<dbReference type="PROSITE" id="PS50097">
    <property type="entry name" value="BTB"/>
    <property type="match status" value="1"/>
</dbReference>
<protein>
    <recommendedName>
        <fullName evidence="5">BTB domain-containing protein</fullName>
    </recommendedName>
</protein>
<dbReference type="OrthoDB" id="1855062at2759"/>
<dbReference type="EMBL" id="JACMSC010000019">
    <property type="protein sequence ID" value="KAG6473124.1"/>
    <property type="molecule type" value="Genomic_DNA"/>
</dbReference>
<dbReference type="Proteomes" id="UP000734854">
    <property type="component" value="Unassembled WGS sequence"/>
</dbReference>
<dbReference type="PANTHER" id="PTHR31060">
    <property type="entry name" value="OSJNBA0011J08.25 PROTEIN-RELATED"/>
    <property type="match status" value="1"/>
</dbReference>
<reference evidence="6 7" key="1">
    <citation type="submission" date="2020-08" db="EMBL/GenBank/DDBJ databases">
        <title>Plant Genome Project.</title>
        <authorList>
            <person name="Zhang R.-G."/>
        </authorList>
    </citation>
    <scope>NUCLEOTIDE SEQUENCE [LARGE SCALE GENOMIC DNA]</scope>
    <source>
        <tissue evidence="6">Rhizome</tissue>
    </source>
</reference>
<keyword evidence="3" id="KW-0833">Ubl conjugation pathway</keyword>
<dbReference type="Pfam" id="PF00651">
    <property type="entry name" value="BTB"/>
    <property type="match status" value="1"/>
</dbReference>
<dbReference type="InterPro" id="IPR038920">
    <property type="entry name" value="At3g05675-like"/>
</dbReference>
<comment type="pathway">
    <text evidence="2">Protein modification; protein ubiquitination.</text>
</comment>
<comment type="function">
    <text evidence="1">May act as a substrate-specific adapter of an E3 ubiquitin-protein ligase complex (CUL3-RBX1-BTB) which mediates the ubiquitination and subsequent proteasomal degradation of target proteins.</text>
</comment>
<dbReference type="InterPro" id="IPR058039">
    <property type="entry name" value="At3g05675-like_ankyrin"/>
</dbReference>
<evidence type="ECO:0000313" key="7">
    <source>
        <dbReference type="Proteomes" id="UP000734854"/>
    </source>
</evidence>
<evidence type="ECO:0000256" key="2">
    <source>
        <dbReference type="ARBA" id="ARBA00004906"/>
    </source>
</evidence>
<dbReference type="PANTHER" id="PTHR31060:SF5">
    <property type="entry name" value="PRLI-INTERACTING FACTOR G, PUTATIVE, EXPRESSED-RELATED"/>
    <property type="match status" value="1"/>
</dbReference>
<comment type="caution">
    <text evidence="6">The sequence shown here is derived from an EMBL/GenBank/DDBJ whole genome shotgun (WGS) entry which is preliminary data.</text>
</comment>
<sequence>MAELTLRRLEQGHARIRSVPIAVTPEGFWCCPSPAAIQKIVKNQNLQDKQRSAVSPPHSKASSVQRASLPPVEKRLASTSLRSRLIAEDQRCLNSGIAVPASSKGQERPQIRQNVEVPRKISVGFGQTETSDLKVMLHGESGTSVRMSVHKSILAGYSSFFAEKLSGQSPVPQIEIHACEDVEIYVETVGFMYTKDVKQRLIKQSVPRVLRILKVAEVLGFHACIKSCLDYLEAMPWVGEEEENVVSSIRHFQDGNYGISPILNRVASDLSRPPSDTLSQIMELVLESREDRGRREMKSLVLKLLKENNIMANGSVDINVQSLYTSCRRCLGSLLDLFGHASEPGFMDKSLEIREPVMRQISLTADNLLWLVEILVDRQASDEFASLWASQRELAELHSRVSVTSRHLVSRITSRLFVGIGKGEMLPSKDTRKLLLHVWLQPLIDDYGWLQHGSRGFDRKVVEEGIGRTILTLPLEEQQSILLSWLGIFLKSGDNCPNLQRAFEVWWRRTFIRPYVEHHGSLLQSADST</sequence>
<evidence type="ECO:0000256" key="3">
    <source>
        <dbReference type="ARBA" id="ARBA00022786"/>
    </source>
</evidence>
<name>A0A8J5CDA3_ZINOF</name>
<feature type="domain" description="BTB" evidence="5">
    <location>
        <begin position="131"/>
        <end position="201"/>
    </location>
</feature>
<evidence type="ECO:0000259" key="5">
    <source>
        <dbReference type="PROSITE" id="PS50097"/>
    </source>
</evidence>
<evidence type="ECO:0000256" key="1">
    <source>
        <dbReference type="ARBA" id="ARBA00002668"/>
    </source>
</evidence>
<evidence type="ECO:0000313" key="6">
    <source>
        <dbReference type="EMBL" id="KAG6473124.1"/>
    </source>
</evidence>
<evidence type="ECO:0000256" key="4">
    <source>
        <dbReference type="SAM" id="MobiDB-lite"/>
    </source>
</evidence>